<gene>
    <name evidence="2" type="ORF">AAHA92_00070</name>
</gene>
<organism evidence="2 3">
    <name type="scientific">Salvia divinorum</name>
    <name type="common">Maria pastora</name>
    <name type="synonym">Diviner's sage</name>
    <dbReference type="NCBI Taxonomy" id="28513"/>
    <lineage>
        <taxon>Eukaryota</taxon>
        <taxon>Viridiplantae</taxon>
        <taxon>Streptophyta</taxon>
        <taxon>Embryophyta</taxon>
        <taxon>Tracheophyta</taxon>
        <taxon>Spermatophyta</taxon>
        <taxon>Magnoliopsida</taxon>
        <taxon>eudicotyledons</taxon>
        <taxon>Gunneridae</taxon>
        <taxon>Pentapetalae</taxon>
        <taxon>asterids</taxon>
        <taxon>lamiids</taxon>
        <taxon>Lamiales</taxon>
        <taxon>Lamiaceae</taxon>
        <taxon>Nepetoideae</taxon>
        <taxon>Mentheae</taxon>
        <taxon>Salviinae</taxon>
        <taxon>Salvia</taxon>
        <taxon>Salvia subgen. Calosphace</taxon>
    </lineage>
</organism>
<accession>A0ABD1IIC3</accession>
<sequence>MSRADAPLLAVNRQATAPSYAAESSSGSARRRASSLPPFAGQQVTQRYRSESLVGQPPSLPKLCPVRQQPAQARPCPATSCKLTSLRPPPASPINSTFSRRRRGSSPQQTLHSASHGAAVVADDAFSSGPSSSLPARRLPWLGPSSIVQPSFRSEDRDVAGKKSLKLTSLTIAEKRSGHRRTAIASRHFPDRMFTFR</sequence>
<protein>
    <submittedName>
        <fullName evidence="2">Uncharacterized protein</fullName>
    </submittedName>
</protein>
<feature type="compositionally biased region" description="Low complexity" evidence="1">
    <location>
        <begin position="17"/>
        <end position="40"/>
    </location>
</feature>
<reference evidence="2 3" key="1">
    <citation type="submission" date="2024-06" db="EMBL/GenBank/DDBJ databases">
        <title>A chromosome level genome sequence of Diviner's sage (Salvia divinorum).</title>
        <authorList>
            <person name="Ford S.A."/>
            <person name="Ro D.-K."/>
            <person name="Ness R.W."/>
            <person name="Phillips M.A."/>
        </authorList>
    </citation>
    <scope>NUCLEOTIDE SEQUENCE [LARGE SCALE GENOMIC DNA]</scope>
    <source>
        <strain evidence="2">SAF-2024a</strain>
        <tissue evidence="2">Leaf</tissue>
    </source>
</reference>
<feature type="region of interest" description="Disordered" evidence="1">
    <location>
        <begin position="1"/>
        <end position="116"/>
    </location>
</feature>
<proteinExistence type="predicted"/>
<dbReference type="Proteomes" id="UP001567538">
    <property type="component" value="Unassembled WGS sequence"/>
</dbReference>
<evidence type="ECO:0000313" key="3">
    <source>
        <dbReference type="Proteomes" id="UP001567538"/>
    </source>
</evidence>
<dbReference type="AlphaFoldDB" id="A0ABD1IIC3"/>
<name>A0ABD1IIC3_SALDI</name>
<keyword evidence="3" id="KW-1185">Reference proteome</keyword>
<dbReference type="EMBL" id="JBEAFC010000001">
    <property type="protein sequence ID" value="KAL1568455.1"/>
    <property type="molecule type" value="Genomic_DNA"/>
</dbReference>
<evidence type="ECO:0000313" key="2">
    <source>
        <dbReference type="EMBL" id="KAL1568455.1"/>
    </source>
</evidence>
<comment type="caution">
    <text evidence="2">The sequence shown here is derived from an EMBL/GenBank/DDBJ whole genome shotgun (WGS) entry which is preliminary data.</text>
</comment>
<evidence type="ECO:0000256" key="1">
    <source>
        <dbReference type="SAM" id="MobiDB-lite"/>
    </source>
</evidence>